<dbReference type="RefSeq" id="WP_077121209.1">
    <property type="nucleotide sequence ID" value="NZ_MUKP01000031.1"/>
</dbReference>
<dbReference type="Pfam" id="PF00005">
    <property type="entry name" value="ABC_tran"/>
    <property type="match status" value="1"/>
</dbReference>
<organism evidence="14 15">
    <name type="scientific">Nocardia donostiensis</name>
    <dbReference type="NCBI Taxonomy" id="1538463"/>
    <lineage>
        <taxon>Bacteria</taxon>
        <taxon>Bacillati</taxon>
        <taxon>Actinomycetota</taxon>
        <taxon>Actinomycetes</taxon>
        <taxon>Mycobacteriales</taxon>
        <taxon>Nocardiaceae</taxon>
        <taxon>Nocardia</taxon>
    </lineage>
</organism>
<dbReference type="GO" id="GO:0034040">
    <property type="term" value="F:ATPase-coupled lipid transmembrane transporter activity"/>
    <property type="evidence" value="ECO:0007669"/>
    <property type="project" value="TreeGrafter"/>
</dbReference>
<evidence type="ECO:0000256" key="8">
    <source>
        <dbReference type="ARBA" id="ARBA00022989"/>
    </source>
</evidence>
<feature type="transmembrane region" description="Helical" evidence="11">
    <location>
        <begin position="134"/>
        <end position="152"/>
    </location>
</feature>
<evidence type="ECO:0000256" key="10">
    <source>
        <dbReference type="ARBA" id="ARBA00023455"/>
    </source>
</evidence>
<accession>A0A1V2T9X2</accession>
<feature type="transmembrane region" description="Helical" evidence="11">
    <location>
        <begin position="158"/>
        <end position="175"/>
    </location>
</feature>
<proteinExistence type="inferred from homology"/>
<dbReference type="STRING" id="1538463.B0T36_19965"/>
<protein>
    <recommendedName>
        <fullName evidence="16">ABC transporter</fullName>
    </recommendedName>
</protein>
<dbReference type="Proteomes" id="UP000188836">
    <property type="component" value="Unassembled WGS sequence"/>
</dbReference>
<dbReference type="EMBL" id="MUMY01000027">
    <property type="protein sequence ID" value="ONM46313.1"/>
    <property type="molecule type" value="Genomic_DNA"/>
</dbReference>
<comment type="subcellular location">
    <subcellularLocation>
        <location evidence="1">Cell inner membrane</location>
        <topology evidence="1">Multi-pass membrane protein</topology>
    </subcellularLocation>
</comment>
<keyword evidence="8 11" id="KW-1133">Transmembrane helix</keyword>
<dbReference type="PROSITE" id="PS50893">
    <property type="entry name" value="ABC_TRANSPORTER_2"/>
    <property type="match status" value="1"/>
</dbReference>
<feature type="domain" description="ABC transmembrane type-1" evidence="13">
    <location>
        <begin position="24"/>
        <end position="295"/>
    </location>
</feature>
<evidence type="ECO:0008006" key="16">
    <source>
        <dbReference type="Google" id="ProtNLM"/>
    </source>
</evidence>
<keyword evidence="5 11" id="KW-0812">Transmembrane</keyword>
<dbReference type="InterPro" id="IPR011527">
    <property type="entry name" value="ABC1_TM_dom"/>
</dbReference>
<dbReference type="FunFam" id="3.40.50.300:FF:000221">
    <property type="entry name" value="Multidrug ABC transporter ATP-binding protein"/>
    <property type="match status" value="1"/>
</dbReference>
<name>A0A1V2T9X2_9NOCA</name>
<keyword evidence="6" id="KW-0547">Nucleotide-binding</keyword>
<comment type="caution">
    <text evidence="14">The sequence shown here is derived from an EMBL/GenBank/DDBJ whole genome shotgun (WGS) entry which is preliminary data.</text>
</comment>
<dbReference type="SUPFAM" id="SSF52540">
    <property type="entry name" value="P-loop containing nucleoside triphosphate hydrolases"/>
    <property type="match status" value="1"/>
</dbReference>
<evidence type="ECO:0000256" key="1">
    <source>
        <dbReference type="ARBA" id="ARBA00004429"/>
    </source>
</evidence>
<keyword evidence="4" id="KW-0997">Cell inner membrane</keyword>
<dbReference type="SMART" id="SM00382">
    <property type="entry name" value="AAA"/>
    <property type="match status" value="1"/>
</dbReference>
<dbReference type="AlphaFoldDB" id="A0A1V2T9X2"/>
<dbReference type="InterPro" id="IPR017871">
    <property type="entry name" value="ABC_transporter-like_CS"/>
</dbReference>
<evidence type="ECO:0000256" key="11">
    <source>
        <dbReference type="SAM" id="Phobius"/>
    </source>
</evidence>
<dbReference type="Gene3D" id="3.40.50.300">
    <property type="entry name" value="P-loop containing nucleotide triphosphate hydrolases"/>
    <property type="match status" value="1"/>
</dbReference>
<keyword evidence="7" id="KW-0067">ATP-binding</keyword>
<dbReference type="Gene3D" id="1.20.1560.10">
    <property type="entry name" value="ABC transporter type 1, transmembrane domain"/>
    <property type="match status" value="1"/>
</dbReference>
<dbReference type="GO" id="GO:0005886">
    <property type="term" value="C:plasma membrane"/>
    <property type="evidence" value="ECO:0007669"/>
    <property type="project" value="UniProtKB-SubCell"/>
</dbReference>
<dbReference type="InterPro" id="IPR003593">
    <property type="entry name" value="AAA+_ATPase"/>
</dbReference>
<reference evidence="14 15" key="1">
    <citation type="journal article" date="2016" name="Antonie Van Leeuwenhoek">
        <title>Nocardia donostiensis sp. nov., isolated from human respiratory specimens.</title>
        <authorList>
            <person name="Ercibengoa M."/>
            <person name="Bell M."/>
            <person name="Marimon J.M."/>
            <person name="Humrighouse B."/>
            <person name="Klenk H.P."/>
            <person name="Potter G."/>
            <person name="Perez-Trallero E."/>
        </authorList>
    </citation>
    <scope>NUCLEOTIDE SEQUENCE [LARGE SCALE GENOMIC DNA]</scope>
    <source>
        <strain evidence="14 15">X1655</strain>
    </source>
</reference>
<keyword evidence="3" id="KW-1003">Cell membrane</keyword>
<evidence type="ECO:0000313" key="15">
    <source>
        <dbReference type="Proteomes" id="UP000188836"/>
    </source>
</evidence>
<dbReference type="PANTHER" id="PTHR24221:SF397">
    <property type="entry name" value="ABC TRANSPORTER, ATP-BINDING TRANSMEMBRANE PROTEIN"/>
    <property type="match status" value="1"/>
</dbReference>
<sequence length="568" mass="61099">MITALLAALGPSYSPAFRRLLVRAAIAAILQGVALALLVPLLRAVLSDDPSSGWPAFAAFAVCSVLALGAQFSAQKHGFAVGSAVARQLHARLGDAIARLPLGWFDQAKIGMLTRMNTDQVLGVMEVPAHLVRLLANGLLTPAAIVVVMAAFEPRLALALTLSAPVLYGVARWSAQRIQRADSERGATAVETANRILEFGRHQPVLRAYDGGKPLDDALRANYAADRRMLWRAVPGLVVFGVTLRLVFVGVLALGVWLLLDDRSAAPTVIAVLVLATRFVEPVATLAELGGALRLARNSLNEINEVLRTPALPEPEQPRRPDRYDVEFRDVRFGYDDQMVLNGVTCTIPERGVTALVGFSGAGKSTMTRLLARFADPDAGQIRIGGVPVDQIATDDLMSLVSIVFQDVYLFDGTVLDNVRIGDPDADEQRVLDAVTRAGLSDLHAELSTGEGGIQLSGGQRQRVSIARALLKDAPIIVLDEPSSALDPENDAIVRATITELAATKTVLVIAHRLETVTQADQVLVLADGRITEQGTHDELIAANTHYAQLWRARERARGWQLTIKENA</sequence>
<evidence type="ECO:0000256" key="2">
    <source>
        <dbReference type="ARBA" id="ARBA00022448"/>
    </source>
</evidence>
<evidence type="ECO:0000256" key="4">
    <source>
        <dbReference type="ARBA" id="ARBA00022519"/>
    </source>
</evidence>
<dbReference type="PROSITE" id="PS00211">
    <property type="entry name" value="ABC_TRANSPORTER_1"/>
    <property type="match status" value="1"/>
</dbReference>
<dbReference type="SUPFAM" id="SSF90123">
    <property type="entry name" value="ABC transporter transmembrane region"/>
    <property type="match status" value="1"/>
</dbReference>
<evidence type="ECO:0000256" key="6">
    <source>
        <dbReference type="ARBA" id="ARBA00022741"/>
    </source>
</evidence>
<dbReference type="GO" id="GO:0140359">
    <property type="term" value="F:ABC-type transporter activity"/>
    <property type="evidence" value="ECO:0007669"/>
    <property type="project" value="InterPro"/>
</dbReference>
<keyword evidence="2" id="KW-0813">Transport</keyword>
<evidence type="ECO:0000256" key="7">
    <source>
        <dbReference type="ARBA" id="ARBA00022840"/>
    </source>
</evidence>
<dbReference type="GO" id="GO:0005524">
    <property type="term" value="F:ATP binding"/>
    <property type="evidence" value="ECO:0007669"/>
    <property type="project" value="UniProtKB-KW"/>
</dbReference>
<dbReference type="PROSITE" id="PS50929">
    <property type="entry name" value="ABC_TM1F"/>
    <property type="match status" value="1"/>
</dbReference>
<feature type="transmembrane region" description="Helical" evidence="11">
    <location>
        <begin position="20"/>
        <end position="42"/>
    </location>
</feature>
<keyword evidence="9 11" id="KW-0472">Membrane</keyword>
<feature type="transmembrane region" description="Helical" evidence="11">
    <location>
        <begin position="54"/>
        <end position="74"/>
    </location>
</feature>
<evidence type="ECO:0000256" key="3">
    <source>
        <dbReference type="ARBA" id="ARBA00022475"/>
    </source>
</evidence>
<evidence type="ECO:0000256" key="9">
    <source>
        <dbReference type="ARBA" id="ARBA00023136"/>
    </source>
</evidence>
<dbReference type="OrthoDB" id="9806127at2"/>
<keyword evidence="15" id="KW-1185">Reference proteome</keyword>
<dbReference type="InterPro" id="IPR036640">
    <property type="entry name" value="ABC1_TM_sf"/>
</dbReference>
<evidence type="ECO:0000259" key="13">
    <source>
        <dbReference type="PROSITE" id="PS50929"/>
    </source>
</evidence>
<dbReference type="Pfam" id="PF00664">
    <property type="entry name" value="ABC_membrane"/>
    <property type="match status" value="1"/>
</dbReference>
<dbReference type="InterPro" id="IPR003439">
    <property type="entry name" value="ABC_transporter-like_ATP-bd"/>
</dbReference>
<feature type="transmembrane region" description="Helical" evidence="11">
    <location>
        <begin position="237"/>
        <end position="260"/>
    </location>
</feature>
<dbReference type="GO" id="GO:0016887">
    <property type="term" value="F:ATP hydrolysis activity"/>
    <property type="evidence" value="ECO:0007669"/>
    <property type="project" value="InterPro"/>
</dbReference>
<dbReference type="PANTHER" id="PTHR24221">
    <property type="entry name" value="ATP-BINDING CASSETTE SUB-FAMILY B"/>
    <property type="match status" value="1"/>
</dbReference>
<evidence type="ECO:0000256" key="5">
    <source>
        <dbReference type="ARBA" id="ARBA00022692"/>
    </source>
</evidence>
<comment type="similarity">
    <text evidence="10">Belongs to the ABC transporter superfamily. Siderophore-Fe(3+) uptake transporter (SIUT) (TC 3.A.1.21) family.</text>
</comment>
<evidence type="ECO:0000313" key="14">
    <source>
        <dbReference type="EMBL" id="ONM46313.1"/>
    </source>
</evidence>
<evidence type="ECO:0000259" key="12">
    <source>
        <dbReference type="PROSITE" id="PS50893"/>
    </source>
</evidence>
<dbReference type="InterPro" id="IPR027417">
    <property type="entry name" value="P-loop_NTPase"/>
</dbReference>
<dbReference type="InterPro" id="IPR039421">
    <property type="entry name" value="Type_1_exporter"/>
</dbReference>
<gene>
    <name evidence="14" type="ORF">B0T46_23850</name>
</gene>
<feature type="domain" description="ABC transporter" evidence="12">
    <location>
        <begin position="326"/>
        <end position="553"/>
    </location>
</feature>